<keyword evidence="2" id="KW-1185">Reference proteome</keyword>
<evidence type="ECO:0000313" key="2">
    <source>
        <dbReference type="Proteomes" id="UP000579605"/>
    </source>
</evidence>
<comment type="caution">
    <text evidence="1">The sequence shown here is derived from an EMBL/GenBank/DDBJ whole genome shotgun (WGS) entry which is preliminary data.</text>
</comment>
<reference evidence="1 2" key="1">
    <citation type="submission" date="2020-07" db="EMBL/GenBank/DDBJ databases">
        <title>Sequencing the genomes of 1000 actinobacteria strains.</title>
        <authorList>
            <person name="Klenk H.-P."/>
        </authorList>
    </citation>
    <scope>NUCLEOTIDE SEQUENCE [LARGE SCALE GENOMIC DNA]</scope>
    <source>
        <strain evidence="1 2">DSM 18448</strain>
    </source>
</reference>
<evidence type="ECO:0008006" key="3">
    <source>
        <dbReference type="Google" id="ProtNLM"/>
    </source>
</evidence>
<dbReference type="InterPro" id="IPR008775">
    <property type="entry name" value="Phytyl_CoA_dOase-like"/>
</dbReference>
<dbReference type="Gene3D" id="2.60.120.620">
    <property type="entry name" value="q2cbj1_9rhob like domain"/>
    <property type="match status" value="1"/>
</dbReference>
<proteinExistence type="predicted"/>
<dbReference type="RefSeq" id="WP_179786755.1">
    <property type="nucleotide sequence ID" value="NZ_BAAARR010000003.1"/>
</dbReference>
<dbReference type="Proteomes" id="UP000579605">
    <property type="component" value="Unassembled WGS sequence"/>
</dbReference>
<dbReference type="EMBL" id="JACBZH010000001">
    <property type="protein sequence ID" value="NYH88934.1"/>
    <property type="molecule type" value="Genomic_DNA"/>
</dbReference>
<dbReference type="Pfam" id="PF05721">
    <property type="entry name" value="PhyH"/>
    <property type="match status" value="1"/>
</dbReference>
<evidence type="ECO:0000313" key="1">
    <source>
        <dbReference type="EMBL" id="NYH88934.1"/>
    </source>
</evidence>
<accession>A0A852Z7L6</accession>
<dbReference type="GO" id="GO:0016706">
    <property type="term" value="F:2-oxoglutarate-dependent dioxygenase activity"/>
    <property type="evidence" value="ECO:0007669"/>
    <property type="project" value="UniProtKB-ARBA"/>
</dbReference>
<sequence>MRLTTAHKQALYDDGLVRLPGIVPSELVNAALRAINGSLGSEGIHPDDLVTFRSRSYTPELQTSPAITDLLHRSPLWEVAESAIGEGAIAPVNAGQIALRFPTPDTPHDPHAHIDGMYSPHNGVPKGTIANFTALVGVFLSDVPTSYAGNFTVWPGSHRQYESYFREHGPDSLLNGMPDVEVAEPEQVTARAGDAVLAHYQLGHGIAGNASPHIRYAIFFRLSHVDHQSVRWECMTDIWREWAGMRDVAAAANTAGTPAN</sequence>
<organism evidence="1 2">
    <name type="scientific">Actinopolymorpha rutila</name>
    <dbReference type="NCBI Taxonomy" id="446787"/>
    <lineage>
        <taxon>Bacteria</taxon>
        <taxon>Bacillati</taxon>
        <taxon>Actinomycetota</taxon>
        <taxon>Actinomycetes</taxon>
        <taxon>Propionibacteriales</taxon>
        <taxon>Actinopolymorphaceae</taxon>
        <taxon>Actinopolymorpha</taxon>
    </lineage>
</organism>
<protein>
    <recommendedName>
        <fullName evidence="3">Phytanoyl-CoA dioxygenase (PhyH)</fullName>
    </recommendedName>
</protein>
<dbReference type="SUPFAM" id="SSF51197">
    <property type="entry name" value="Clavaminate synthase-like"/>
    <property type="match status" value="1"/>
</dbReference>
<gene>
    <name evidence="1" type="ORF">F4554_001572</name>
</gene>
<name>A0A852Z7L6_9ACTN</name>
<dbReference type="AlphaFoldDB" id="A0A852Z7L6"/>